<proteinExistence type="predicted"/>
<dbReference type="EMBL" id="VIRS01000007">
    <property type="protein sequence ID" value="TQS44812.1"/>
    <property type="molecule type" value="Genomic_DNA"/>
</dbReference>
<feature type="transmembrane region" description="Helical" evidence="2">
    <location>
        <begin position="125"/>
        <end position="147"/>
    </location>
</feature>
<evidence type="ECO:0000313" key="3">
    <source>
        <dbReference type="EMBL" id="TQS44812.1"/>
    </source>
</evidence>
<organism evidence="3 4">
    <name type="scientific">Cryptosporangium phraense</name>
    <dbReference type="NCBI Taxonomy" id="2593070"/>
    <lineage>
        <taxon>Bacteria</taxon>
        <taxon>Bacillati</taxon>
        <taxon>Actinomycetota</taxon>
        <taxon>Actinomycetes</taxon>
        <taxon>Cryptosporangiales</taxon>
        <taxon>Cryptosporangiaceae</taxon>
        <taxon>Cryptosporangium</taxon>
    </lineage>
</organism>
<evidence type="ECO:0000256" key="1">
    <source>
        <dbReference type="SAM" id="MobiDB-lite"/>
    </source>
</evidence>
<sequence length="192" mass="20784">MLEQAGAPGPLAAAGGPNAPTAPNAPTPHPESHPYQDQTWSYVPASRFERILHAAWTKPSWLAPLAILGCVGAACTYVLQNDPTDTQLDPLGPCAFKLLTGLDCPGCGGTRMVWYLLHGNVAQAARYHIVALVAVPILAYAYVAFAAKRLAGIKLPTKRIPLIAVFGYLVFWMVFAVLRNLPWAPFDWFFVS</sequence>
<name>A0A545AU07_9ACTN</name>
<reference evidence="3 4" key="1">
    <citation type="submission" date="2019-07" db="EMBL/GenBank/DDBJ databases">
        <title>Cryptosporangium phraense sp. nov., isolated from plant litter.</title>
        <authorList>
            <person name="Suriyachadkun C."/>
        </authorList>
    </citation>
    <scope>NUCLEOTIDE SEQUENCE [LARGE SCALE GENOMIC DNA]</scope>
    <source>
        <strain evidence="3 4">A-T 5661</strain>
    </source>
</reference>
<dbReference type="InParanoid" id="A0A545AU07"/>
<dbReference type="Pfam" id="PF10825">
    <property type="entry name" value="DUF2752"/>
    <property type="match status" value="1"/>
</dbReference>
<evidence type="ECO:0000313" key="4">
    <source>
        <dbReference type="Proteomes" id="UP000317982"/>
    </source>
</evidence>
<feature type="transmembrane region" description="Helical" evidence="2">
    <location>
        <begin position="159"/>
        <end position="178"/>
    </location>
</feature>
<keyword evidence="4" id="KW-1185">Reference proteome</keyword>
<keyword evidence="2" id="KW-0812">Transmembrane</keyword>
<feature type="region of interest" description="Disordered" evidence="1">
    <location>
        <begin position="1"/>
        <end position="36"/>
    </location>
</feature>
<keyword evidence="2" id="KW-0472">Membrane</keyword>
<dbReference type="AlphaFoldDB" id="A0A545AU07"/>
<accession>A0A545AU07</accession>
<comment type="caution">
    <text evidence="3">The sequence shown here is derived from an EMBL/GenBank/DDBJ whole genome shotgun (WGS) entry which is preliminary data.</text>
</comment>
<dbReference type="InterPro" id="IPR021215">
    <property type="entry name" value="DUF2752"/>
</dbReference>
<gene>
    <name evidence="3" type="ORF">FL583_12720</name>
</gene>
<dbReference type="RefSeq" id="WP_142704793.1">
    <property type="nucleotide sequence ID" value="NZ_VIRS01000007.1"/>
</dbReference>
<feature type="compositionally biased region" description="Low complexity" evidence="1">
    <location>
        <begin position="1"/>
        <end position="22"/>
    </location>
</feature>
<keyword evidence="2" id="KW-1133">Transmembrane helix</keyword>
<dbReference type="OrthoDB" id="5966662at2"/>
<protein>
    <submittedName>
        <fullName evidence="3">DUF2752 domain-containing protein</fullName>
    </submittedName>
</protein>
<dbReference type="Proteomes" id="UP000317982">
    <property type="component" value="Unassembled WGS sequence"/>
</dbReference>
<evidence type="ECO:0000256" key="2">
    <source>
        <dbReference type="SAM" id="Phobius"/>
    </source>
</evidence>